<keyword evidence="6" id="KW-0472">Membrane</keyword>
<sequence length="612" mass="63340">MGAGLLLLAVARGAAVCVARAPASRPLLRARASDARGSRGRGLGIAPGAPRLATMHGGHHNGHGHEHDDTHDDESGGGLGANFLARALRGVSTHRWWAASAGEWPAVAPAGSGGARTGWQALLPHEEDRVTALGAVLNVLLSVVKLAAGVYGRSAAMVADAGHSFSDLVSDAITFWSVRMGRLPPDEDHPYGHGRFEALGSLLIAVMLVGTGWAIGSHALAQGARILASQSAFAAALAAGASHAHAHAAHLAPGVPGVGSLCAAVLSLALKEWLYRVTAAVGRKLGSSVVLANAQHHRSDALSSIVAFLGICGAMSGVPLLDPIAGISVSAMVAYTGFEVAADALLQLTDAVDKSMVRRITAIARETEGVIGCSSARVRWSGQRVFVEACVQIDPTISASAANSVCERVRLRVLARVPPSREVLVHWTPVLTPDVQRTHGGTTRASGAPAGDVLGADDAAAGAARARGTGGVAVLPPPPNCPLQLHARRPQREVEADVRGAVEARCGRDVSSIAHLTVHYLQFDTAVEVAIKVADELTVRQARRIAEAARQAIVSDVRDVRSADVHLDLLDQSPRSMYFGEAESELDGGAGEQGGEGVMELRGPLRGSESRP</sequence>
<dbReference type="InterPro" id="IPR027470">
    <property type="entry name" value="Cation_efflux_CTD"/>
</dbReference>
<evidence type="ECO:0000256" key="3">
    <source>
        <dbReference type="ARBA" id="ARBA00022448"/>
    </source>
</evidence>
<dbReference type="InterPro" id="IPR002524">
    <property type="entry name" value="Cation_efflux"/>
</dbReference>
<dbReference type="OMA" id="RNSEAIP"/>
<name>A0A8J6C7H1_DIALT</name>
<keyword evidence="12" id="KW-1185">Reference proteome</keyword>
<dbReference type="InterPro" id="IPR027469">
    <property type="entry name" value="Cation_efflux_TMD_sf"/>
</dbReference>
<dbReference type="Pfam" id="PF16916">
    <property type="entry name" value="ZT_dimer"/>
    <property type="match status" value="1"/>
</dbReference>
<feature type="chain" id="PRO_5035329545" description="Cation efflux protein cytoplasmic domain-containing protein" evidence="8">
    <location>
        <begin position="16"/>
        <end position="612"/>
    </location>
</feature>
<evidence type="ECO:0000256" key="2">
    <source>
        <dbReference type="ARBA" id="ARBA00008114"/>
    </source>
</evidence>
<dbReference type="EMBL" id="JAGTXO010000019">
    <property type="protein sequence ID" value="KAG8462774.1"/>
    <property type="molecule type" value="Genomic_DNA"/>
</dbReference>
<comment type="subcellular location">
    <subcellularLocation>
        <location evidence="1">Membrane</location>
        <topology evidence="1">Multi-pass membrane protein</topology>
    </subcellularLocation>
</comment>
<dbReference type="OrthoDB" id="435980at2759"/>
<reference evidence="11" key="1">
    <citation type="submission" date="2021-05" db="EMBL/GenBank/DDBJ databases">
        <title>The genome of the haptophyte Pavlova lutheri (Diacronema luteri, Pavlovales) - a model for lipid biosynthesis in eukaryotic algae.</title>
        <authorList>
            <person name="Hulatt C.J."/>
            <person name="Posewitz M.C."/>
        </authorList>
    </citation>
    <scope>NUCLEOTIDE SEQUENCE</scope>
    <source>
        <strain evidence="11">NIVA-4/92</strain>
    </source>
</reference>
<gene>
    <name evidence="11" type="ORF">KFE25_004750</name>
</gene>
<feature type="region of interest" description="Disordered" evidence="7">
    <location>
        <begin position="580"/>
        <end position="612"/>
    </location>
</feature>
<feature type="domain" description="Cation efflux protein cytoplasmic" evidence="10">
    <location>
        <begin position="354"/>
        <end position="429"/>
    </location>
</feature>
<evidence type="ECO:0000259" key="9">
    <source>
        <dbReference type="Pfam" id="PF01545"/>
    </source>
</evidence>
<dbReference type="Pfam" id="PF01545">
    <property type="entry name" value="Cation_efflux"/>
    <property type="match status" value="1"/>
</dbReference>
<dbReference type="Gene3D" id="1.20.1510.10">
    <property type="entry name" value="Cation efflux protein transmembrane domain"/>
    <property type="match status" value="1"/>
</dbReference>
<feature type="domain" description="Cation efflux protein transmembrane" evidence="9">
    <location>
        <begin position="133"/>
        <end position="348"/>
    </location>
</feature>
<keyword evidence="5" id="KW-1133">Transmembrane helix</keyword>
<evidence type="ECO:0008006" key="13">
    <source>
        <dbReference type="Google" id="ProtNLM"/>
    </source>
</evidence>
<dbReference type="NCBIfam" id="TIGR01297">
    <property type="entry name" value="CDF"/>
    <property type="match status" value="1"/>
</dbReference>
<dbReference type="InterPro" id="IPR050291">
    <property type="entry name" value="CDF_Transporter"/>
</dbReference>
<dbReference type="FunFam" id="1.20.1510.10:FF:000006">
    <property type="entry name" value="Divalent cation efflux transporter"/>
    <property type="match status" value="1"/>
</dbReference>
<evidence type="ECO:0000256" key="6">
    <source>
        <dbReference type="ARBA" id="ARBA00023136"/>
    </source>
</evidence>
<accession>A0A8J6C7H1</accession>
<evidence type="ECO:0000256" key="4">
    <source>
        <dbReference type="ARBA" id="ARBA00022692"/>
    </source>
</evidence>
<keyword evidence="4" id="KW-0812">Transmembrane</keyword>
<dbReference type="SUPFAM" id="SSF160240">
    <property type="entry name" value="Cation efflux protein cytoplasmic domain-like"/>
    <property type="match status" value="2"/>
</dbReference>
<evidence type="ECO:0000259" key="10">
    <source>
        <dbReference type="Pfam" id="PF16916"/>
    </source>
</evidence>
<dbReference type="SUPFAM" id="SSF161111">
    <property type="entry name" value="Cation efflux protein transmembrane domain-like"/>
    <property type="match status" value="1"/>
</dbReference>
<dbReference type="Gene3D" id="3.30.70.1350">
    <property type="entry name" value="Cation efflux protein, cytoplasmic domain"/>
    <property type="match status" value="2"/>
</dbReference>
<dbReference type="PANTHER" id="PTHR43840:SF15">
    <property type="entry name" value="MITOCHONDRIAL METAL TRANSPORTER 1-RELATED"/>
    <property type="match status" value="1"/>
</dbReference>
<evidence type="ECO:0000256" key="1">
    <source>
        <dbReference type="ARBA" id="ARBA00004141"/>
    </source>
</evidence>
<evidence type="ECO:0000256" key="8">
    <source>
        <dbReference type="SAM" id="SignalP"/>
    </source>
</evidence>
<dbReference type="GO" id="GO:0016020">
    <property type="term" value="C:membrane"/>
    <property type="evidence" value="ECO:0007669"/>
    <property type="project" value="UniProtKB-SubCell"/>
</dbReference>
<evidence type="ECO:0000256" key="7">
    <source>
        <dbReference type="SAM" id="MobiDB-lite"/>
    </source>
</evidence>
<evidence type="ECO:0000256" key="5">
    <source>
        <dbReference type="ARBA" id="ARBA00022989"/>
    </source>
</evidence>
<dbReference type="AlphaFoldDB" id="A0A8J6C7H1"/>
<comment type="similarity">
    <text evidence="2">Belongs to the cation diffusion facilitator (CDF) transporter (TC 2.A.4) family.</text>
</comment>
<dbReference type="Proteomes" id="UP000751190">
    <property type="component" value="Unassembled WGS sequence"/>
</dbReference>
<proteinExistence type="inferred from homology"/>
<feature type="region of interest" description="Disordered" evidence="7">
    <location>
        <begin position="31"/>
        <end position="76"/>
    </location>
</feature>
<evidence type="ECO:0000313" key="11">
    <source>
        <dbReference type="EMBL" id="KAG8462774.1"/>
    </source>
</evidence>
<feature type="signal peptide" evidence="8">
    <location>
        <begin position="1"/>
        <end position="15"/>
    </location>
</feature>
<comment type="caution">
    <text evidence="11">The sequence shown here is derived from an EMBL/GenBank/DDBJ whole genome shotgun (WGS) entry which is preliminary data.</text>
</comment>
<evidence type="ECO:0000313" key="12">
    <source>
        <dbReference type="Proteomes" id="UP000751190"/>
    </source>
</evidence>
<dbReference type="InterPro" id="IPR036837">
    <property type="entry name" value="Cation_efflux_CTD_sf"/>
</dbReference>
<organism evidence="11 12">
    <name type="scientific">Diacronema lutheri</name>
    <name type="common">Unicellular marine alga</name>
    <name type="synonym">Monochrysis lutheri</name>
    <dbReference type="NCBI Taxonomy" id="2081491"/>
    <lineage>
        <taxon>Eukaryota</taxon>
        <taxon>Haptista</taxon>
        <taxon>Haptophyta</taxon>
        <taxon>Pavlovophyceae</taxon>
        <taxon>Pavlovales</taxon>
        <taxon>Pavlovaceae</taxon>
        <taxon>Diacronema</taxon>
    </lineage>
</organism>
<protein>
    <recommendedName>
        <fullName evidence="13">Cation efflux protein cytoplasmic domain-containing protein</fullName>
    </recommendedName>
</protein>
<dbReference type="GO" id="GO:0008324">
    <property type="term" value="F:monoatomic cation transmembrane transporter activity"/>
    <property type="evidence" value="ECO:0007669"/>
    <property type="project" value="InterPro"/>
</dbReference>
<dbReference type="PANTHER" id="PTHR43840">
    <property type="entry name" value="MITOCHONDRIAL METAL TRANSPORTER 1-RELATED"/>
    <property type="match status" value="1"/>
</dbReference>
<keyword evidence="8" id="KW-0732">Signal</keyword>
<keyword evidence="3" id="KW-0813">Transport</keyword>
<dbReference type="InterPro" id="IPR058533">
    <property type="entry name" value="Cation_efflux_TM"/>
</dbReference>
<feature type="compositionally biased region" description="Basic and acidic residues" evidence="7">
    <location>
        <begin position="63"/>
        <end position="74"/>
    </location>
</feature>
<feature type="compositionally biased region" description="Gly residues" evidence="7">
    <location>
        <begin position="588"/>
        <end position="597"/>
    </location>
</feature>